<feature type="signal peptide" evidence="8">
    <location>
        <begin position="1"/>
        <end position="18"/>
    </location>
</feature>
<evidence type="ECO:0000259" key="9">
    <source>
        <dbReference type="Pfam" id="PF20238"/>
    </source>
</evidence>
<keyword evidence="3 8" id="KW-0732">Signal</keyword>
<evidence type="ECO:0000256" key="3">
    <source>
        <dbReference type="ARBA" id="ARBA00022729"/>
    </source>
</evidence>
<dbReference type="EMBL" id="JAAAIP010000101">
    <property type="protein sequence ID" value="KAG0325778.1"/>
    <property type="molecule type" value="Genomic_DNA"/>
</dbReference>
<evidence type="ECO:0000256" key="4">
    <source>
        <dbReference type="ARBA" id="ARBA00023136"/>
    </source>
</evidence>
<evidence type="ECO:0000256" key="8">
    <source>
        <dbReference type="SAM" id="SignalP"/>
    </source>
</evidence>
<dbReference type="InterPro" id="IPR046530">
    <property type="entry name" value="BIM1-like_dom"/>
</dbReference>
<dbReference type="InterPro" id="IPR046936">
    <property type="entry name" value="BIM1-like"/>
</dbReference>
<keyword evidence="6" id="KW-0449">Lipoprotein</keyword>
<gene>
    <name evidence="10" type="ORF">BGZ99_000155</name>
</gene>
<dbReference type="GO" id="GO:0005886">
    <property type="term" value="C:plasma membrane"/>
    <property type="evidence" value="ECO:0007669"/>
    <property type="project" value="UniProtKB-SubCell"/>
</dbReference>
<evidence type="ECO:0000256" key="6">
    <source>
        <dbReference type="ARBA" id="ARBA00023288"/>
    </source>
</evidence>
<evidence type="ECO:0000313" key="11">
    <source>
        <dbReference type="Proteomes" id="UP000738325"/>
    </source>
</evidence>
<reference evidence="10" key="1">
    <citation type="journal article" date="2020" name="Fungal Divers.">
        <title>Resolving the Mortierellaceae phylogeny through synthesis of multi-gene phylogenetics and phylogenomics.</title>
        <authorList>
            <person name="Vandepol N."/>
            <person name="Liber J."/>
            <person name="Desiro A."/>
            <person name="Na H."/>
            <person name="Kennedy M."/>
            <person name="Barry K."/>
            <person name="Grigoriev I.V."/>
            <person name="Miller A.N."/>
            <person name="O'Donnell K."/>
            <person name="Stajich J.E."/>
            <person name="Bonito G."/>
        </authorList>
    </citation>
    <scope>NUCLEOTIDE SEQUENCE</scope>
    <source>
        <strain evidence="10">REB-010B</strain>
    </source>
</reference>
<evidence type="ECO:0000256" key="7">
    <source>
        <dbReference type="ARBA" id="ARBA00037868"/>
    </source>
</evidence>
<organism evidence="10 11">
    <name type="scientific">Dissophora globulifera</name>
    <dbReference type="NCBI Taxonomy" id="979702"/>
    <lineage>
        <taxon>Eukaryota</taxon>
        <taxon>Fungi</taxon>
        <taxon>Fungi incertae sedis</taxon>
        <taxon>Mucoromycota</taxon>
        <taxon>Mortierellomycotina</taxon>
        <taxon>Mortierellomycetes</taxon>
        <taxon>Mortierellales</taxon>
        <taxon>Mortierellaceae</taxon>
        <taxon>Dissophora</taxon>
    </lineage>
</organism>
<protein>
    <recommendedName>
        <fullName evidence="9">Copper acquisition factor BIM1-like domain-containing protein</fullName>
    </recommendedName>
</protein>
<keyword evidence="2" id="KW-1003">Cell membrane</keyword>
<dbReference type="Proteomes" id="UP000738325">
    <property type="component" value="Unassembled WGS sequence"/>
</dbReference>
<feature type="chain" id="PRO_5040237132" description="Copper acquisition factor BIM1-like domain-containing protein" evidence="8">
    <location>
        <begin position="19"/>
        <end position="202"/>
    </location>
</feature>
<accession>A0A9P6UYC1</accession>
<dbReference type="PANTHER" id="PTHR34992">
    <property type="entry name" value="HYPHAL ANASTAMOSIS-7 PROTEIN"/>
    <property type="match status" value="1"/>
</dbReference>
<dbReference type="Pfam" id="PF20238">
    <property type="entry name" value="BIM1-like_dom"/>
    <property type="match status" value="1"/>
</dbReference>
<proteinExistence type="predicted"/>
<dbReference type="CDD" id="cd21176">
    <property type="entry name" value="LPMO_auxiliary-like"/>
    <property type="match status" value="1"/>
</dbReference>
<comment type="subcellular location">
    <subcellularLocation>
        <location evidence="1">Cell membrane</location>
    </subcellularLocation>
    <subcellularLocation>
        <location evidence="7">Endomembrane system</location>
        <topology evidence="7">Lipid-anchor</topology>
    </subcellularLocation>
</comment>
<dbReference type="OrthoDB" id="2146436at2759"/>
<keyword evidence="11" id="KW-1185">Reference proteome</keyword>
<name>A0A9P6UYC1_9FUNG</name>
<evidence type="ECO:0000256" key="2">
    <source>
        <dbReference type="ARBA" id="ARBA00022475"/>
    </source>
</evidence>
<dbReference type="PANTHER" id="PTHR34992:SF11">
    <property type="entry name" value="COPPER ACQUISITION FACTOR BIM1-LIKE DOMAIN-CONTAINING PROTEIN"/>
    <property type="match status" value="1"/>
</dbReference>
<sequence length="202" mass="20571">MKVLSLATILLCSSAAMAHFTLDYPASRGFNDDNEPTAPCGGFNTATNRTQFPLTKGFLEISSFHVSADMKINVVYGNDPAATDFTTAAATPASSISINHPGQACLPLDLSTFKGAANNVNATIQIVYNGGDSPLYQCADVVLVTNATGFDQTKCVNDSGSGSSPTGGATPTNKPSAAGALSAKGALSTVAAAMFMAAVMAF</sequence>
<comment type="caution">
    <text evidence="10">The sequence shown here is derived from an EMBL/GenBank/DDBJ whole genome shotgun (WGS) entry which is preliminary data.</text>
</comment>
<feature type="domain" description="Copper acquisition factor BIM1-like" evidence="9">
    <location>
        <begin position="17"/>
        <end position="160"/>
    </location>
</feature>
<keyword evidence="5" id="KW-0325">Glycoprotein</keyword>
<keyword evidence="4" id="KW-0472">Membrane</keyword>
<evidence type="ECO:0000256" key="1">
    <source>
        <dbReference type="ARBA" id="ARBA00004236"/>
    </source>
</evidence>
<evidence type="ECO:0000313" key="10">
    <source>
        <dbReference type="EMBL" id="KAG0325778.1"/>
    </source>
</evidence>
<dbReference type="AlphaFoldDB" id="A0A9P6UYC1"/>
<evidence type="ECO:0000256" key="5">
    <source>
        <dbReference type="ARBA" id="ARBA00023180"/>
    </source>
</evidence>
<dbReference type="GO" id="GO:0012505">
    <property type="term" value="C:endomembrane system"/>
    <property type="evidence" value="ECO:0007669"/>
    <property type="project" value="UniProtKB-SubCell"/>
</dbReference>